<protein>
    <recommendedName>
        <fullName evidence="1">Methyltransferase FkbM domain-containing protein</fullName>
    </recommendedName>
</protein>
<reference evidence="2 3" key="1">
    <citation type="submission" date="2012-12" db="EMBL/GenBank/DDBJ databases">
        <title>Genome assembly of Fulvivirga imtechensis AK7.</title>
        <authorList>
            <person name="Nupur N."/>
            <person name="Khatri I."/>
            <person name="Kumar R."/>
            <person name="Subramanian S."/>
            <person name="Pinnaka A."/>
        </authorList>
    </citation>
    <scope>NUCLEOTIDE SEQUENCE [LARGE SCALE GENOMIC DNA]</scope>
    <source>
        <strain evidence="2 3">AK7</strain>
    </source>
</reference>
<dbReference type="InterPro" id="IPR052514">
    <property type="entry name" value="SAM-dependent_MTase"/>
</dbReference>
<dbReference type="RefSeq" id="WP_009580197.1">
    <property type="nucleotide sequence ID" value="NZ_AMZN01000043.1"/>
</dbReference>
<dbReference type="Gene3D" id="3.40.50.150">
    <property type="entry name" value="Vaccinia Virus protein VP39"/>
    <property type="match status" value="1"/>
</dbReference>
<dbReference type="OrthoDB" id="9812600at2"/>
<evidence type="ECO:0000313" key="2">
    <source>
        <dbReference type="EMBL" id="ELR71259.1"/>
    </source>
</evidence>
<proteinExistence type="predicted"/>
<dbReference type="SUPFAM" id="SSF53335">
    <property type="entry name" value="S-adenosyl-L-methionine-dependent methyltransferases"/>
    <property type="match status" value="1"/>
</dbReference>
<dbReference type="eggNOG" id="COG2244">
    <property type="taxonomic scope" value="Bacteria"/>
</dbReference>
<dbReference type="PANTHER" id="PTHR34203">
    <property type="entry name" value="METHYLTRANSFERASE, FKBM FAMILY PROTEIN"/>
    <property type="match status" value="1"/>
</dbReference>
<sequence>MKEKIKVILSQNSLIFKILSFFYNLPRLLWKPRLIKDIDEKLSQFVRENMYFVQIGANDGVRSDPIHQYVTKYSWEGVLVEPVPYLFERLKNNYSGRIGLHFENVAITHERGSVSFYSVKQADDLDPWVHGLASLDKQHLLRYLPVQDKESYIIEEQVKTITMTDLLDKYSIKAIDLLCIDVEGFDYEVIKGVDFQRVKPRVIIYEHKVLSLEDFKSSVKLLKQNGYRLWSTSADTIGILKSEL</sequence>
<dbReference type="InterPro" id="IPR029063">
    <property type="entry name" value="SAM-dependent_MTases_sf"/>
</dbReference>
<organism evidence="2 3">
    <name type="scientific">Fulvivirga imtechensis AK7</name>
    <dbReference type="NCBI Taxonomy" id="1237149"/>
    <lineage>
        <taxon>Bacteria</taxon>
        <taxon>Pseudomonadati</taxon>
        <taxon>Bacteroidota</taxon>
        <taxon>Cytophagia</taxon>
        <taxon>Cytophagales</taxon>
        <taxon>Fulvivirgaceae</taxon>
        <taxon>Fulvivirga</taxon>
    </lineage>
</organism>
<dbReference type="NCBIfam" id="TIGR01444">
    <property type="entry name" value="fkbM_fam"/>
    <property type="match status" value="1"/>
</dbReference>
<accession>L8JUP1</accession>
<dbReference type="InterPro" id="IPR006342">
    <property type="entry name" value="FkbM_mtfrase"/>
</dbReference>
<dbReference type="AlphaFoldDB" id="L8JUP1"/>
<evidence type="ECO:0000259" key="1">
    <source>
        <dbReference type="Pfam" id="PF05050"/>
    </source>
</evidence>
<dbReference type="Pfam" id="PF05050">
    <property type="entry name" value="Methyltransf_21"/>
    <property type="match status" value="1"/>
</dbReference>
<dbReference type="PANTHER" id="PTHR34203:SF15">
    <property type="entry name" value="SLL1173 PROTEIN"/>
    <property type="match status" value="1"/>
</dbReference>
<dbReference type="Proteomes" id="UP000011135">
    <property type="component" value="Unassembled WGS sequence"/>
</dbReference>
<gene>
    <name evidence="2" type="ORF">C900_02874</name>
</gene>
<dbReference type="STRING" id="1237149.C900_02874"/>
<evidence type="ECO:0000313" key="3">
    <source>
        <dbReference type="Proteomes" id="UP000011135"/>
    </source>
</evidence>
<feature type="domain" description="Methyltransferase FkbM" evidence="1">
    <location>
        <begin position="54"/>
        <end position="229"/>
    </location>
</feature>
<dbReference type="EMBL" id="AMZN01000043">
    <property type="protein sequence ID" value="ELR71259.1"/>
    <property type="molecule type" value="Genomic_DNA"/>
</dbReference>
<keyword evidence="3" id="KW-1185">Reference proteome</keyword>
<name>L8JUP1_9BACT</name>
<comment type="caution">
    <text evidence="2">The sequence shown here is derived from an EMBL/GenBank/DDBJ whole genome shotgun (WGS) entry which is preliminary data.</text>
</comment>